<dbReference type="PANTHER" id="PTHR30532">
    <property type="entry name" value="IRON III DICITRATE-BINDING PERIPLASMIC PROTEIN"/>
    <property type="match status" value="1"/>
</dbReference>
<gene>
    <name evidence="6" type="ORF">K933_00372</name>
</gene>
<dbReference type="Proteomes" id="UP000017840">
    <property type="component" value="Unassembled WGS sequence"/>
</dbReference>
<dbReference type="Pfam" id="PF01497">
    <property type="entry name" value="Peripla_BP_2"/>
    <property type="match status" value="1"/>
</dbReference>
<dbReference type="AlphaFoldDB" id="V4GXT4"/>
<dbReference type="InterPro" id="IPR051313">
    <property type="entry name" value="Bact_iron-sidero_bind"/>
</dbReference>
<dbReference type="InterPro" id="IPR002491">
    <property type="entry name" value="ABC_transptr_periplasmic_BD"/>
</dbReference>
<feature type="region of interest" description="Disordered" evidence="4">
    <location>
        <begin position="14"/>
        <end position="58"/>
    </location>
</feature>
<feature type="compositionally biased region" description="Low complexity" evidence="4">
    <location>
        <begin position="24"/>
        <end position="58"/>
    </location>
</feature>
<sequence>MKYGGALVAGGLLTGCTGGDSESTPTGAAAEATTGEPVTATPADAAAETTAESTESGSYEACLSPAGCVEFAEPPGSVLTILPHHADMATAAGHGDAVDAMLYNPGYNGTIWSKFLERLPGVSVEWADLPGEWNPSKEFLYELDADLHLDDPAYMTTMDAWTAGDITEVTENVGPWFGNTFSNANKQPPGEWAEGYEYYTLWEIFERVAQVFRAEERYTALKRVHDEMLSTVESNLPSEDERPSVAMIILSQAEDSMWVYALNGPGFLTAHTRPLGATDVFADVETESTVGYEGLLEADPDVILCLAGMSDQRHVSKTRERFEDDPTAQSVSAVEDERIYTQGGRNQGPLMNLFQTEMAAKQLYPEQFGEWPTYTEGPYPEIPPEEQLFDRERVADIVTGAT</sequence>
<dbReference type="STRING" id="1324957.K933_00372"/>
<evidence type="ECO:0000313" key="7">
    <source>
        <dbReference type="Proteomes" id="UP000017840"/>
    </source>
</evidence>
<dbReference type="PROSITE" id="PS50983">
    <property type="entry name" value="FE_B12_PBP"/>
    <property type="match status" value="1"/>
</dbReference>
<keyword evidence="7" id="KW-1185">Reference proteome</keyword>
<keyword evidence="3" id="KW-0732">Signal</keyword>
<dbReference type="PANTHER" id="PTHR30532:SF1">
    <property type="entry name" value="IRON(3+)-HYDROXAMATE-BINDING PROTEIN FHUD"/>
    <property type="match status" value="1"/>
</dbReference>
<evidence type="ECO:0000259" key="5">
    <source>
        <dbReference type="PROSITE" id="PS50983"/>
    </source>
</evidence>
<evidence type="ECO:0000256" key="2">
    <source>
        <dbReference type="ARBA" id="ARBA00022448"/>
    </source>
</evidence>
<proteinExistence type="predicted"/>
<evidence type="ECO:0000256" key="1">
    <source>
        <dbReference type="ARBA" id="ARBA00004196"/>
    </source>
</evidence>
<accession>V4GXT4</accession>
<feature type="domain" description="Fe/B12 periplasmic-binding" evidence="5">
    <location>
        <begin position="77"/>
        <end position="371"/>
    </location>
</feature>
<comment type="caution">
    <text evidence="6">The sequence shown here is derived from an EMBL/GenBank/DDBJ whole genome shotgun (WGS) entry which is preliminary data.</text>
</comment>
<dbReference type="PATRIC" id="fig|1324957.4.peg.76"/>
<dbReference type="eggNOG" id="arCOG06180">
    <property type="taxonomic scope" value="Archaea"/>
</dbReference>
<dbReference type="EMBL" id="ASGZ01000002">
    <property type="protein sequence ID" value="ESP89971.1"/>
    <property type="molecule type" value="Genomic_DNA"/>
</dbReference>
<dbReference type="SUPFAM" id="SSF53807">
    <property type="entry name" value="Helical backbone' metal receptor"/>
    <property type="match status" value="1"/>
</dbReference>
<keyword evidence="2" id="KW-0813">Transport</keyword>
<evidence type="ECO:0000256" key="3">
    <source>
        <dbReference type="ARBA" id="ARBA00022729"/>
    </source>
</evidence>
<organism evidence="6 7">
    <name type="scientific">Candidatus Halobonum tyrrellensis G22</name>
    <dbReference type="NCBI Taxonomy" id="1324957"/>
    <lineage>
        <taxon>Archaea</taxon>
        <taxon>Methanobacteriati</taxon>
        <taxon>Methanobacteriota</taxon>
        <taxon>Stenosarchaea group</taxon>
        <taxon>Halobacteria</taxon>
        <taxon>Halobacteriales</taxon>
        <taxon>Haloferacaceae</taxon>
        <taxon>Candidatus Halobonum</taxon>
    </lineage>
</organism>
<evidence type="ECO:0000313" key="6">
    <source>
        <dbReference type="EMBL" id="ESP89971.1"/>
    </source>
</evidence>
<dbReference type="Gene3D" id="3.40.50.1980">
    <property type="entry name" value="Nitrogenase molybdenum iron protein domain"/>
    <property type="match status" value="2"/>
</dbReference>
<protein>
    <recommendedName>
        <fullName evidence="5">Fe/B12 periplasmic-binding domain-containing protein</fullName>
    </recommendedName>
</protein>
<evidence type="ECO:0000256" key="4">
    <source>
        <dbReference type="SAM" id="MobiDB-lite"/>
    </source>
</evidence>
<dbReference type="PROSITE" id="PS51257">
    <property type="entry name" value="PROKAR_LIPOPROTEIN"/>
    <property type="match status" value="1"/>
</dbReference>
<comment type="subcellular location">
    <subcellularLocation>
        <location evidence="1">Cell envelope</location>
    </subcellularLocation>
</comment>
<name>V4GXT4_9EURY</name>
<reference evidence="6 7" key="1">
    <citation type="journal article" date="2013" name="Genome Announc.">
        <title>Draft Genome Sequence of 'Candidatus Halobonum tyrrellensis' Strain G22, Isolated from the Hypersaline Waters of Lake Tyrrell, Australia.</title>
        <authorList>
            <person name="Ugalde J.A."/>
            <person name="Narasingarao P."/>
            <person name="Kuo S."/>
            <person name="Podell S."/>
            <person name="Allen E.E."/>
        </authorList>
    </citation>
    <scope>NUCLEOTIDE SEQUENCE [LARGE SCALE GENOMIC DNA]</scope>
    <source>
        <strain evidence="6 7">G22</strain>
    </source>
</reference>